<dbReference type="GeneID" id="22895054"/>
<keyword evidence="1" id="KW-0175">Coiled coil</keyword>
<dbReference type="InParanoid" id="G1XHW5"/>
<dbReference type="RefSeq" id="XP_011124077.1">
    <property type="nucleotide sequence ID" value="XM_011125775.1"/>
</dbReference>
<keyword evidence="3" id="KW-1185">Reference proteome</keyword>
<dbReference type="EMBL" id="ADOT01000163">
    <property type="protein sequence ID" value="EGX47273.1"/>
    <property type="molecule type" value="Genomic_DNA"/>
</dbReference>
<organism evidence="2 3">
    <name type="scientific">Arthrobotrys oligospora (strain ATCC 24927 / CBS 115.81 / DSM 1491)</name>
    <name type="common">Nematode-trapping fungus</name>
    <name type="synonym">Didymozoophaga oligospora</name>
    <dbReference type="NCBI Taxonomy" id="756982"/>
    <lineage>
        <taxon>Eukaryota</taxon>
        <taxon>Fungi</taxon>
        <taxon>Dikarya</taxon>
        <taxon>Ascomycota</taxon>
        <taxon>Pezizomycotina</taxon>
        <taxon>Orbiliomycetes</taxon>
        <taxon>Orbiliales</taxon>
        <taxon>Orbiliaceae</taxon>
        <taxon>Orbilia</taxon>
        <taxon>Orbilia oligospora</taxon>
    </lineage>
</organism>
<dbReference type="Proteomes" id="UP000008784">
    <property type="component" value="Unassembled WGS sequence"/>
</dbReference>
<name>G1XHW5_ARTOA</name>
<dbReference type="HOGENOM" id="CLU_1111154_0_0_1"/>
<feature type="coiled-coil region" evidence="1">
    <location>
        <begin position="142"/>
        <end position="190"/>
    </location>
</feature>
<sequence length="250" mass="28910">MPKHPRQKLNTATADFRQQIVHEYDQPLVLTARTATRPDQPPRLNTNISYDEQFTGQNNTRPGSDHIYRQLQDRERSIQLALSHLMNPGETICGQNIRTLTATVSSQANHQKFAQARIFQLESDCKRYLEAQEQIDKYRSLNLDQAEELGDLKSQVAQLTEERRVMTIEAEAQNGRLMSLHKQYQELSQDFHGFDDLHKAYMEGRVHIYHPSGESKKCLDIQDLVDPNLCQDSRCLEETEDMEEITNPSI</sequence>
<evidence type="ECO:0000313" key="2">
    <source>
        <dbReference type="EMBL" id="EGX47273.1"/>
    </source>
</evidence>
<comment type="caution">
    <text evidence="2">The sequence shown here is derived from an EMBL/GenBank/DDBJ whole genome shotgun (WGS) entry which is preliminary data.</text>
</comment>
<gene>
    <name evidence="2" type="ORF">AOL_s00091g17</name>
</gene>
<evidence type="ECO:0000313" key="3">
    <source>
        <dbReference type="Proteomes" id="UP000008784"/>
    </source>
</evidence>
<protein>
    <submittedName>
        <fullName evidence="2">Uncharacterized protein</fullName>
    </submittedName>
</protein>
<accession>G1XHW5</accession>
<reference evidence="2 3" key="1">
    <citation type="journal article" date="2011" name="PLoS Pathog.">
        <title>Genomic and proteomic analyses of the fungus Arthrobotrys oligospora provide insights into nematode-trap formation.</title>
        <authorList>
            <person name="Yang J."/>
            <person name="Wang L."/>
            <person name="Ji X."/>
            <person name="Feng Y."/>
            <person name="Li X."/>
            <person name="Zou C."/>
            <person name="Xu J."/>
            <person name="Ren Y."/>
            <person name="Mi Q."/>
            <person name="Wu J."/>
            <person name="Liu S."/>
            <person name="Liu Y."/>
            <person name="Huang X."/>
            <person name="Wang H."/>
            <person name="Niu X."/>
            <person name="Li J."/>
            <person name="Liang L."/>
            <person name="Luo Y."/>
            <person name="Ji K."/>
            <person name="Zhou W."/>
            <person name="Yu Z."/>
            <person name="Li G."/>
            <person name="Liu Y."/>
            <person name="Li L."/>
            <person name="Qiao M."/>
            <person name="Feng L."/>
            <person name="Zhang K.-Q."/>
        </authorList>
    </citation>
    <scope>NUCLEOTIDE SEQUENCE [LARGE SCALE GENOMIC DNA]</scope>
    <source>
        <strain evidence="3">ATCC 24927 / CBS 115.81 / DSM 1491</strain>
    </source>
</reference>
<proteinExistence type="predicted"/>
<evidence type="ECO:0000256" key="1">
    <source>
        <dbReference type="SAM" id="Coils"/>
    </source>
</evidence>
<dbReference type="AlphaFoldDB" id="G1XHW5"/>